<feature type="signal peptide" evidence="12">
    <location>
        <begin position="1"/>
        <end position="20"/>
    </location>
</feature>
<keyword evidence="12" id="KW-0732">Signal</keyword>
<keyword evidence="15" id="KW-1185">Reference proteome</keyword>
<dbReference type="AlphaFoldDB" id="A0A0D0BEZ6"/>
<dbReference type="Gene3D" id="3.20.20.80">
    <property type="entry name" value="Glycosidases"/>
    <property type="match status" value="1"/>
</dbReference>
<evidence type="ECO:0000256" key="6">
    <source>
        <dbReference type="ARBA" id="ARBA00023277"/>
    </source>
</evidence>
<dbReference type="GO" id="GO:0008061">
    <property type="term" value="F:chitin binding"/>
    <property type="evidence" value="ECO:0007669"/>
    <property type="project" value="UniProtKB-KW"/>
</dbReference>
<evidence type="ECO:0000256" key="12">
    <source>
        <dbReference type="SAM" id="SignalP"/>
    </source>
</evidence>
<evidence type="ECO:0000256" key="3">
    <source>
        <dbReference type="ARBA" id="ARBA00022669"/>
    </source>
</evidence>
<feature type="compositionally biased region" description="Polar residues" evidence="11">
    <location>
        <begin position="416"/>
        <end position="434"/>
    </location>
</feature>
<evidence type="ECO:0000256" key="1">
    <source>
        <dbReference type="ARBA" id="ARBA00000822"/>
    </source>
</evidence>
<keyword evidence="4 9" id="KW-0378">Hydrolase</keyword>
<keyword evidence="6" id="KW-0119">Carbohydrate metabolism</keyword>
<dbReference type="Proteomes" id="UP000053593">
    <property type="component" value="Unassembled WGS sequence"/>
</dbReference>
<evidence type="ECO:0000256" key="4">
    <source>
        <dbReference type="ARBA" id="ARBA00022801"/>
    </source>
</evidence>
<dbReference type="InterPro" id="IPR017853">
    <property type="entry name" value="GH"/>
</dbReference>
<evidence type="ECO:0000256" key="7">
    <source>
        <dbReference type="ARBA" id="ARBA00023295"/>
    </source>
</evidence>
<dbReference type="EMBL" id="KN834767">
    <property type="protein sequence ID" value="KIK62365.1"/>
    <property type="molecule type" value="Genomic_DNA"/>
</dbReference>
<dbReference type="InterPro" id="IPR050542">
    <property type="entry name" value="Glycosyl_Hydrlase18_Chitinase"/>
</dbReference>
<dbReference type="GO" id="GO:0005576">
    <property type="term" value="C:extracellular region"/>
    <property type="evidence" value="ECO:0007669"/>
    <property type="project" value="TreeGrafter"/>
</dbReference>
<keyword evidence="3" id="KW-0147">Chitin-binding</keyword>
<keyword evidence="5" id="KW-0146">Chitin degradation</keyword>
<feature type="domain" description="GH18" evidence="13">
    <location>
        <begin position="28"/>
        <end position="330"/>
    </location>
</feature>
<dbReference type="InterPro" id="IPR001579">
    <property type="entry name" value="Glyco_hydro_18_chit_AS"/>
</dbReference>
<dbReference type="GO" id="GO:0006032">
    <property type="term" value="P:chitin catabolic process"/>
    <property type="evidence" value="ECO:0007669"/>
    <property type="project" value="UniProtKB-KW"/>
</dbReference>
<dbReference type="InterPro" id="IPR001223">
    <property type="entry name" value="Glyco_hydro18_cat"/>
</dbReference>
<comment type="catalytic activity">
    <reaction evidence="1">
        <text>Random endo-hydrolysis of N-acetyl-beta-D-glucosaminide (1-&gt;4)-beta-linkages in chitin and chitodextrins.</text>
        <dbReference type="EC" id="3.2.1.14"/>
    </reaction>
</comment>
<dbReference type="CDD" id="cd02877">
    <property type="entry name" value="GH18_hevamine_XipI_class_III"/>
    <property type="match status" value="1"/>
</dbReference>
<feature type="region of interest" description="Disordered" evidence="11">
    <location>
        <begin position="409"/>
        <end position="445"/>
    </location>
</feature>
<evidence type="ECO:0000256" key="11">
    <source>
        <dbReference type="SAM" id="MobiDB-lite"/>
    </source>
</evidence>
<dbReference type="PROSITE" id="PS01095">
    <property type="entry name" value="GH18_1"/>
    <property type="match status" value="1"/>
</dbReference>
<sequence length="445" mass="46054">MISTSWTSVALLLFASSSLAAFNPSGNNNVVAYWGQNSYGATHPDDTANFQQNLSAYCSDTSVDVFPLAFLDVFFDIDGLPSVNFANICNDVDDSLFPGSDLPDCQFMASDIQACQAAGKIVTLSMGGATGAATFSSDSQAEAFADLIWDLFLGGTSDTRPFGDAVLDGLDLDIEGGGSTGFAAFVTQIRSHTDGASKPYYITAAPQCPFPDAFLGPVINAVGFDAVYVQFYNNFCELSNFGVSGDFDFSTWDNWAKTTSPNRNVKVYLGAPASPTAAGSGYVDPATLATIIKSTQSQFSSFGGVMLWDISQAVANDHYEQSAKSALLGESRVATSAPAASSASAKSQSSVAPSVAPSAASSAASSVEVSTVSASSASVKAVTSAISSSIQVQPSTGVSNATKVISPSASVLAPKPSSTSNATTDAQAHNTTDSSKVRRSRFFKF</sequence>
<dbReference type="HOGENOM" id="CLU_007818_1_2_1"/>
<accession>A0A0D0BEZ6</accession>
<evidence type="ECO:0000256" key="2">
    <source>
        <dbReference type="ARBA" id="ARBA00012729"/>
    </source>
</evidence>
<evidence type="ECO:0000256" key="9">
    <source>
        <dbReference type="RuleBase" id="RU000489"/>
    </source>
</evidence>
<dbReference type="SUPFAM" id="SSF51445">
    <property type="entry name" value="(Trans)glycosidases"/>
    <property type="match status" value="1"/>
</dbReference>
<gene>
    <name evidence="14" type="ORF">GYMLUDRAFT_242553</name>
</gene>
<dbReference type="EC" id="3.2.1.14" evidence="2"/>
<evidence type="ECO:0000313" key="15">
    <source>
        <dbReference type="Proteomes" id="UP000053593"/>
    </source>
</evidence>
<dbReference type="PANTHER" id="PTHR45708">
    <property type="entry name" value="ENDOCHITINASE"/>
    <property type="match status" value="1"/>
</dbReference>
<dbReference type="InterPro" id="IPR045321">
    <property type="entry name" value="Cts1-like"/>
</dbReference>
<evidence type="ECO:0000259" key="13">
    <source>
        <dbReference type="PROSITE" id="PS51910"/>
    </source>
</evidence>
<dbReference type="PANTHER" id="PTHR45708:SF49">
    <property type="entry name" value="ENDOCHITINASE"/>
    <property type="match status" value="1"/>
</dbReference>
<protein>
    <recommendedName>
        <fullName evidence="2">chitinase</fullName>
        <ecNumber evidence="2">3.2.1.14</ecNumber>
    </recommendedName>
</protein>
<evidence type="ECO:0000256" key="8">
    <source>
        <dbReference type="ARBA" id="ARBA00023326"/>
    </source>
</evidence>
<keyword evidence="7 9" id="KW-0326">Glycosidase</keyword>
<dbReference type="GO" id="GO:0008843">
    <property type="term" value="F:endochitinase activity"/>
    <property type="evidence" value="ECO:0007669"/>
    <property type="project" value="UniProtKB-EC"/>
</dbReference>
<feature type="chain" id="PRO_5002207294" description="chitinase" evidence="12">
    <location>
        <begin position="21"/>
        <end position="445"/>
    </location>
</feature>
<name>A0A0D0BEZ6_9AGAR</name>
<dbReference type="PROSITE" id="PS51910">
    <property type="entry name" value="GH18_2"/>
    <property type="match status" value="1"/>
</dbReference>
<dbReference type="OrthoDB" id="6020543at2759"/>
<dbReference type="Pfam" id="PF00704">
    <property type="entry name" value="Glyco_hydro_18"/>
    <property type="match status" value="1"/>
</dbReference>
<comment type="similarity">
    <text evidence="10">Belongs to the glycosyl hydrolase 18 family.</text>
</comment>
<reference evidence="14 15" key="1">
    <citation type="submission" date="2014-04" db="EMBL/GenBank/DDBJ databases">
        <title>Evolutionary Origins and Diversification of the Mycorrhizal Mutualists.</title>
        <authorList>
            <consortium name="DOE Joint Genome Institute"/>
            <consortium name="Mycorrhizal Genomics Consortium"/>
            <person name="Kohler A."/>
            <person name="Kuo A."/>
            <person name="Nagy L.G."/>
            <person name="Floudas D."/>
            <person name="Copeland A."/>
            <person name="Barry K.W."/>
            <person name="Cichocki N."/>
            <person name="Veneault-Fourrey C."/>
            <person name="LaButti K."/>
            <person name="Lindquist E.A."/>
            <person name="Lipzen A."/>
            <person name="Lundell T."/>
            <person name="Morin E."/>
            <person name="Murat C."/>
            <person name="Riley R."/>
            <person name="Ohm R."/>
            <person name="Sun H."/>
            <person name="Tunlid A."/>
            <person name="Henrissat B."/>
            <person name="Grigoriev I.V."/>
            <person name="Hibbett D.S."/>
            <person name="Martin F."/>
        </authorList>
    </citation>
    <scope>NUCLEOTIDE SEQUENCE [LARGE SCALE GENOMIC DNA]</scope>
    <source>
        <strain evidence="14 15">FD-317 M1</strain>
    </source>
</reference>
<keyword evidence="8" id="KW-0624">Polysaccharide degradation</keyword>
<evidence type="ECO:0000313" key="14">
    <source>
        <dbReference type="EMBL" id="KIK62365.1"/>
    </source>
</evidence>
<organism evidence="14 15">
    <name type="scientific">Collybiopsis luxurians FD-317 M1</name>
    <dbReference type="NCBI Taxonomy" id="944289"/>
    <lineage>
        <taxon>Eukaryota</taxon>
        <taxon>Fungi</taxon>
        <taxon>Dikarya</taxon>
        <taxon>Basidiomycota</taxon>
        <taxon>Agaricomycotina</taxon>
        <taxon>Agaricomycetes</taxon>
        <taxon>Agaricomycetidae</taxon>
        <taxon>Agaricales</taxon>
        <taxon>Marasmiineae</taxon>
        <taxon>Omphalotaceae</taxon>
        <taxon>Collybiopsis</taxon>
        <taxon>Collybiopsis luxurians</taxon>
    </lineage>
</organism>
<evidence type="ECO:0000256" key="10">
    <source>
        <dbReference type="RuleBase" id="RU004453"/>
    </source>
</evidence>
<dbReference type="GO" id="GO:0000272">
    <property type="term" value="P:polysaccharide catabolic process"/>
    <property type="evidence" value="ECO:0007669"/>
    <property type="project" value="UniProtKB-KW"/>
</dbReference>
<evidence type="ECO:0000256" key="5">
    <source>
        <dbReference type="ARBA" id="ARBA00023024"/>
    </source>
</evidence>
<proteinExistence type="inferred from homology"/>